<sequence length="365" mass="41499">MYMQSPQDSIREAAVAFLGVLGQHMRAQPEKLWIIYHAVRRAIGDSGPYQEPLRPDSSGMAWRPPFTPRVVWLSNKSEDEEEKGAEAAPPLQHEEVQELQLLQADPNWELPEEMQKQEYTHVLHNPRAKVYWASFEPKDREGSTVMVAEAMTEALTYDAEAGAALLDTLVETMWRMMVTTSMTTKKVFQELLCVLEDWPLHSTSTSDGDQQAVLALAATRVLREILRVPRCPRGLKVNFPRLLLALLFQVLYSTEQMSDKVDTFWRECQEEGGLPTSPSRFIVLTVKALLCRLGYRLVAFEVERKRGWDTLLHAETHHCAMGLLARAMSGITAINVTMCQDRLQQNPNKQNNQPADKVINKKQSL</sequence>
<reference evidence="2 3" key="1">
    <citation type="submission" date="2016-02" db="EMBL/GenBank/DDBJ databases">
        <title>Band-tailed pigeon sequencing and assembly.</title>
        <authorList>
            <person name="Soares A.E."/>
            <person name="Novak B.J."/>
            <person name="Rice E.S."/>
            <person name="O'Connell B."/>
            <person name="Chang D."/>
            <person name="Weber S."/>
            <person name="Shapiro B."/>
        </authorList>
    </citation>
    <scope>NUCLEOTIDE SEQUENCE [LARGE SCALE GENOMIC DNA]</scope>
    <source>
        <strain evidence="2">BTP2013</strain>
        <tissue evidence="2">Blood</tissue>
    </source>
</reference>
<dbReference type="EMBL" id="LSYS01000429">
    <property type="protein sequence ID" value="OPJ90257.1"/>
    <property type="molecule type" value="Genomic_DNA"/>
</dbReference>
<dbReference type="Proteomes" id="UP000190648">
    <property type="component" value="Unassembled WGS sequence"/>
</dbReference>
<dbReference type="AlphaFoldDB" id="A0A1V4L236"/>
<dbReference type="GO" id="GO:0005737">
    <property type="term" value="C:cytoplasm"/>
    <property type="evidence" value="ECO:0007669"/>
    <property type="project" value="TreeGrafter"/>
</dbReference>
<dbReference type="PANTHER" id="PTHR23120:SF42">
    <property type="entry name" value="MAESTRO HEAT-LIKE REPEAT FAMILY MEMBER 3"/>
    <property type="match status" value="1"/>
</dbReference>
<evidence type="ECO:0000313" key="3">
    <source>
        <dbReference type="Proteomes" id="UP000190648"/>
    </source>
</evidence>
<evidence type="ECO:0000256" key="1">
    <source>
        <dbReference type="SAM" id="MobiDB-lite"/>
    </source>
</evidence>
<dbReference type="PANTHER" id="PTHR23120">
    <property type="entry name" value="MAESTRO-RELATED HEAT DOMAIN-CONTAINING"/>
    <property type="match status" value="1"/>
</dbReference>
<comment type="caution">
    <text evidence="2">The sequence shown here is derived from an EMBL/GenBank/DDBJ whole genome shotgun (WGS) entry which is preliminary data.</text>
</comment>
<feature type="region of interest" description="Disordered" evidence="1">
    <location>
        <begin position="345"/>
        <end position="365"/>
    </location>
</feature>
<organism evidence="2 3">
    <name type="scientific">Patagioenas fasciata monilis</name>
    <dbReference type="NCBI Taxonomy" id="372326"/>
    <lineage>
        <taxon>Eukaryota</taxon>
        <taxon>Metazoa</taxon>
        <taxon>Chordata</taxon>
        <taxon>Craniata</taxon>
        <taxon>Vertebrata</taxon>
        <taxon>Euteleostomi</taxon>
        <taxon>Archelosauria</taxon>
        <taxon>Archosauria</taxon>
        <taxon>Dinosauria</taxon>
        <taxon>Saurischia</taxon>
        <taxon>Theropoda</taxon>
        <taxon>Coelurosauria</taxon>
        <taxon>Aves</taxon>
        <taxon>Neognathae</taxon>
        <taxon>Neoaves</taxon>
        <taxon>Columbimorphae</taxon>
        <taxon>Columbiformes</taxon>
        <taxon>Columbidae</taxon>
        <taxon>Patagioenas</taxon>
    </lineage>
</organism>
<dbReference type="OrthoDB" id="9421177at2759"/>
<evidence type="ECO:0000313" key="2">
    <source>
        <dbReference type="EMBL" id="OPJ90257.1"/>
    </source>
</evidence>
<dbReference type="InterPro" id="IPR045206">
    <property type="entry name" value="Maestro_heat-like_prot"/>
</dbReference>
<proteinExistence type="predicted"/>
<name>A0A1V4L236_PATFA</name>
<accession>A0A1V4L236</accession>
<gene>
    <name evidence="2" type="ORF">AV530_014836</name>
</gene>
<keyword evidence="3" id="KW-1185">Reference proteome</keyword>
<protein>
    <submittedName>
        <fullName evidence="2">Uncharacterized protein</fullName>
    </submittedName>
</protein>
<feature type="compositionally biased region" description="Low complexity" evidence="1">
    <location>
        <begin position="345"/>
        <end position="354"/>
    </location>
</feature>